<keyword evidence="3" id="KW-1185">Reference proteome</keyword>
<evidence type="ECO:0000313" key="2">
    <source>
        <dbReference type="EMBL" id="VVD06003.1"/>
    </source>
</evidence>
<evidence type="ECO:0000313" key="3">
    <source>
        <dbReference type="Proteomes" id="UP000324832"/>
    </source>
</evidence>
<gene>
    <name evidence="2" type="ORF">LSINAPIS_LOCUS15440</name>
</gene>
<feature type="region of interest" description="Disordered" evidence="1">
    <location>
        <begin position="26"/>
        <end position="53"/>
    </location>
</feature>
<accession>A0A5E4R9Q4</accession>
<organism evidence="2 3">
    <name type="scientific">Leptidea sinapis</name>
    <dbReference type="NCBI Taxonomy" id="189913"/>
    <lineage>
        <taxon>Eukaryota</taxon>
        <taxon>Metazoa</taxon>
        <taxon>Ecdysozoa</taxon>
        <taxon>Arthropoda</taxon>
        <taxon>Hexapoda</taxon>
        <taxon>Insecta</taxon>
        <taxon>Pterygota</taxon>
        <taxon>Neoptera</taxon>
        <taxon>Endopterygota</taxon>
        <taxon>Lepidoptera</taxon>
        <taxon>Glossata</taxon>
        <taxon>Ditrysia</taxon>
        <taxon>Papilionoidea</taxon>
        <taxon>Pieridae</taxon>
        <taxon>Dismorphiinae</taxon>
        <taxon>Leptidea</taxon>
    </lineage>
</organism>
<evidence type="ECO:0000256" key="1">
    <source>
        <dbReference type="SAM" id="MobiDB-lite"/>
    </source>
</evidence>
<reference evidence="2 3" key="1">
    <citation type="submission" date="2017-07" db="EMBL/GenBank/DDBJ databases">
        <authorList>
            <person name="Talla V."/>
            <person name="Backstrom N."/>
        </authorList>
    </citation>
    <scope>NUCLEOTIDE SEQUENCE [LARGE SCALE GENOMIC DNA]</scope>
</reference>
<protein>
    <submittedName>
        <fullName evidence="2">Uncharacterized protein</fullName>
    </submittedName>
</protein>
<dbReference type="AlphaFoldDB" id="A0A5E4R9Q4"/>
<sequence>MSIKILRNWAPYQTCQLIRNTQHLQIPKERKESSAQNQRTYADGVKIRDPQNSARYGQCLTREDLGTP</sequence>
<dbReference type="Proteomes" id="UP000324832">
    <property type="component" value="Unassembled WGS sequence"/>
</dbReference>
<dbReference type="EMBL" id="FZQP02007058">
    <property type="protein sequence ID" value="VVD06003.1"/>
    <property type="molecule type" value="Genomic_DNA"/>
</dbReference>
<proteinExistence type="predicted"/>
<name>A0A5E4R9Q4_9NEOP</name>